<dbReference type="Pfam" id="PF11298">
    <property type="entry name" value="DUF3099"/>
    <property type="match status" value="1"/>
</dbReference>
<name>A0ABX6A556_9MICO</name>
<dbReference type="Proteomes" id="UP000323865">
    <property type="component" value="Chromosome"/>
</dbReference>
<protein>
    <submittedName>
        <fullName evidence="2">DUF3099 domain-containing protein</fullName>
    </submittedName>
</protein>
<keyword evidence="1" id="KW-1133">Transmembrane helix</keyword>
<reference evidence="2 3" key="1">
    <citation type="submission" date="2019-09" db="EMBL/GenBank/DDBJ databases">
        <title>FDA dAtabase for Regulatory Grade micrObial Sequences (FDA-ARGOS): Supporting development and validation of Infectious Disease Dx tests.</title>
        <authorList>
            <person name="Sciortino C."/>
            <person name="Tallon L."/>
            <person name="Sadzewicz L."/>
            <person name="Vavikolanu K."/>
            <person name="Mehta A."/>
            <person name="Aluvathingal J."/>
            <person name="Nadendla S."/>
            <person name="Nandy P."/>
            <person name="Geyer C."/>
            <person name="Yan Y."/>
            <person name="Sichtig H."/>
        </authorList>
    </citation>
    <scope>NUCLEOTIDE SEQUENCE [LARGE SCALE GENOMIC DNA]</scope>
    <source>
        <strain evidence="2 3">FDAARGOS_640</strain>
    </source>
</reference>
<accession>A0ABX6A556</accession>
<keyword evidence="1" id="KW-0812">Transmembrane</keyword>
<proteinExistence type="predicted"/>
<evidence type="ECO:0000313" key="2">
    <source>
        <dbReference type="EMBL" id="QEU11933.1"/>
    </source>
</evidence>
<sequence length="153" mass="16516">MNSPRGKARRLHSRTICQRRVFMPSERLESSFPPASDHTSFSTPPAAIPVARSADVSRRSRTYIVAMAIRMVCLVLLIIVPGAWKLAALIGAVILPLFAVLVANDQAVPTSATGVQSHDSQPAPFVLTAEASQPFITVDDDGTVRETWGGEHL</sequence>
<feature type="transmembrane region" description="Helical" evidence="1">
    <location>
        <begin position="62"/>
        <end position="80"/>
    </location>
</feature>
<dbReference type="EMBL" id="CP044108">
    <property type="protein sequence ID" value="QEU11933.1"/>
    <property type="molecule type" value="Genomic_DNA"/>
</dbReference>
<keyword evidence="3" id="KW-1185">Reference proteome</keyword>
<organism evidence="2 3">
    <name type="scientific">Dermabacter vaginalis</name>
    <dbReference type="NCBI Taxonomy" id="1630135"/>
    <lineage>
        <taxon>Bacteria</taxon>
        <taxon>Bacillati</taxon>
        <taxon>Actinomycetota</taxon>
        <taxon>Actinomycetes</taxon>
        <taxon>Micrococcales</taxon>
        <taxon>Dermabacteraceae</taxon>
        <taxon>Dermabacter</taxon>
    </lineage>
</organism>
<keyword evidence="1" id="KW-0472">Membrane</keyword>
<feature type="transmembrane region" description="Helical" evidence="1">
    <location>
        <begin position="86"/>
        <end position="103"/>
    </location>
</feature>
<gene>
    <name evidence="2" type="ORF">FOB48_06230</name>
</gene>
<dbReference type="InterPro" id="IPR021449">
    <property type="entry name" value="DUF3099"/>
</dbReference>
<evidence type="ECO:0000256" key="1">
    <source>
        <dbReference type="SAM" id="Phobius"/>
    </source>
</evidence>
<evidence type="ECO:0000313" key="3">
    <source>
        <dbReference type="Proteomes" id="UP000323865"/>
    </source>
</evidence>